<evidence type="ECO:0000313" key="6">
    <source>
        <dbReference type="EMBL" id="CAB4604752.1"/>
    </source>
</evidence>
<dbReference type="GO" id="GO:0045881">
    <property type="term" value="P:positive regulation of sporulation resulting in formation of a cellular spore"/>
    <property type="evidence" value="ECO:0007669"/>
    <property type="project" value="TreeGrafter"/>
</dbReference>
<dbReference type="Pfam" id="PF02195">
    <property type="entry name" value="ParB_N"/>
    <property type="match status" value="1"/>
</dbReference>
<feature type="region of interest" description="Disordered" evidence="4">
    <location>
        <begin position="222"/>
        <end position="241"/>
    </location>
</feature>
<evidence type="ECO:0000256" key="2">
    <source>
        <dbReference type="ARBA" id="ARBA00022829"/>
    </source>
</evidence>
<dbReference type="InterPro" id="IPR041468">
    <property type="entry name" value="HTH_ParB/Spo0J"/>
</dbReference>
<protein>
    <submittedName>
        <fullName evidence="6">Unannotated protein</fullName>
    </submittedName>
</protein>
<dbReference type="Gene3D" id="3.90.1530.30">
    <property type="match status" value="1"/>
</dbReference>
<gene>
    <name evidence="6" type="ORF">UFOPK1835_00685</name>
</gene>
<dbReference type="GO" id="GO:0007059">
    <property type="term" value="P:chromosome segregation"/>
    <property type="evidence" value="ECO:0007669"/>
    <property type="project" value="UniProtKB-KW"/>
</dbReference>
<dbReference type="AlphaFoldDB" id="A0A6J6GTS1"/>
<dbReference type="Gene3D" id="1.10.10.2830">
    <property type="match status" value="1"/>
</dbReference>
<dbReference type="PANTHER" id="PTHR33375">
    <property type="entry name" value="CHROMOSOME-PARTITIONING PROTEIN PARB-RELATED"/>
    <property type="match status" value="1"/>
</dbReference>
<dbReference type="NCBIfam" id="TIGR00180">
    <property type="entry name" value="parB_part"/>
    <property type="match status" value="1"/>
</dbReference>
<dbReference type="PANTHER" id="PTHR33375:SF1">
    <property type="entry name" value="CHROMOSOME-PARTITIONING PROTEIN PARB-RELATED"/>
    <property type="match status" value="1"/>
</dbReference>
<dbReference type="InterPro" id="IPR004437">
    <property type="entry name" value="ParB/RepB/Spo0J"/>
</dbReference>
<dbReference type="InterPro" id="IPR050336">
    <property type="entry name" value="Chromosome_partition/occlusion"/>
</dbReference>
<organism evidence="6">
    <name type="scientific">freshwater metagenome</name>
    <dbReference type="NCBI Taxonomy" id="449393"/>
    <lineage>
        <taxon>unclassified sequences</taxon>
        <taxon>metagenomes</taxon>
        <taxon>ecological metagenomes</taxon>
    </lineage>
</organism>
<name>A0A6J6GTS1_9ZZZZ</name>
<evidence type="ECO:0000256" key="1">
    <source>
        <dbReference type="ARBA" id="ARBA00006295"/>
    </source>
</evidence>
<dbReference type="Pfam" id="PF23552">
    <property type="entry name" value="ParB_C"/>
    <property type="match status" value="1"/>
</dbReference>
<feature type="compositionally biased region" description="Basic and acidic residues" evidence="4">
    <location>
        <begin position="222"/>
        <end position="232"/>
    </location>
</feature>
<dbReference type="GO" id="GO:0003677">
    <property type="term" value="F:DNA binding"/>
    <property type="evidence" value="ECO:0007669"/>
    <property type="project" value="UniProtKB-KW"/>
</dbReference>
<dbReference type="Pfam" id="PF17762">
    <property type="entry name" value="HTH_ParB"/>
    <property type="match status" value="1"/>
</dbReference>
<comment type="similarity">
    <text evidence="1">Belongs to the ParB family.</text>
</comment>
<dbReference type="InterPro" id="IPR036086">
    <property type="entry name" value="ParB/Sulfiredoxin_sf"/>
</dbReference>
<dbReference type="SUPFAM" id="SSF110849">
    <property type="entry name" value="ParB/Sulfiredoxin"/>
    <property type="match status" value="1"/>
</dbReference>
<accession>A0A6J6GTS1</accession>
<dbReference type="InterPro" id="IPR003115">
    <property type="entry name" value="ParB_N"/>
</dbReference>
<dbReference type="FunFam" id="3.90.1530.30:FF:000001">
    <property type="entry name" value="Chromosome partitioning protein ParB"/>
    <property type="match status" value="1"/>
</dbReference>
<dbReference type="SMART" id="SM00470">
    <property type="entry name" value="ParB"/>
    <property type="match status" value="1"/>
</dbReference>
<dbReference type="CDD" id="cd16393">
    <property type="entry name" value="SPO0J_N"/>
    <property type="match status" value="1"/>
</dbReference>
<evidence type="ECO:0000256" key="4">
    <source>
        <dbReference type="SAM" id="MobiDB-lite"/>
    </source>
</evidence>
<dbReference type="InterPro" id="IPR057240">
    <property type="entry name" value="ParB_dimer_C"/>
</dbReference>
<dbReference type="EMBL" id="CAEZUP010000021">
    <property type="protein sequence ID" value="CAB4604752.1"/>
    <property type="molecule type" value="Genomic_DNA"/>
</dbReference>
<reference evidence="6" key="1">
    <citation type="submission" date="2020-05" db="EMBL/GenBank/DDBJ databases">
        <authorList>
            <person name="Chiriac C."/>
            <person name="Salcher M."/>
            <person name="Ghai R."/>
            <person name="Kavagutti S V."/>
        </authorList>
    </citation>
    <scope>NUCLEOTIDE SEQUENCE</scope>
</reference>
<evidence type="ECO:0000259" key="5">
    <source>
        <dbReference type="SMART" id="SM00470"/>
    </source>
</evidence>
<evidence type="ECO:0000256" key="3">
    <source>
        <dbReference type="ARBA" id="ARBA00023125"/>
    </source>
</evidence>
<keyword evidence="3" id="KW-0238">DNA-binding</keyword>
<dbReference type="GO" id="GO:0005694">
    <property type="term" value="C:chromosome"/>
    <property type="evidence" value="ECO:0007669"/>
    <property type="project" value="TreeGrafter"/>
</dbReference>
<dbReference type="SUPFAM" id="SSF109709">
    <property type="entry name" value="KorB DNA-binding domain-like"/>
    <property type="match status" value="1"/>
</dbReference>
<proteinExistence type="inferred from homology"/>
<dbReference type="FunFam" id="1.10.10.2830:FF:000001">
    <property type="entry name" value="Chromosome partitioning protein ParB"/>
    <property type="match status" value="1"/>
</dbReference>
<keyword evidence="2" id="KW-0159">Chromosome partition</keyword>
<sequence>MGRRSGLGKGLGSLIPTTERLQDSDAQLRELPISEIIANTYQPRSYFDEEALTSLTSSIQAVGVLQPILVREVGPQQYELIAGERRWRAARRAGLQTIPAIVRPTENVTSLEQALVENLHREDLGVLEEATAYQQLVEEFGHTQDEVAKRVGKSRSAVSNTMRLLQLSPGIQKMLNDGQLSAGHARALLGTPDRAFQEALAKDAVKESLTVRDVEERVRLHDGDEARSEVPETGKPGSRVPTMRPAALLELENRLSEQFDTKVQVTMGAKRGRIAIDFATLEDLERIYRVIVDGPESSD</sequence>
<feature type="domain" description="ParB-like N-terminal" evidence="5">
    <location>
        <begin position="29"/>
        <end position="119"/>
    </location>
</feature>